<feature type="domain" description="BTB" evidence="1">
    <location>
        <begin position="336"/>
        <end position="400"/>
    </location>
</feature>
<protein>
    <recommendedName>
        <fullName evidence="5">Speckle-type POZ protein</fullName>
    </recommendedName>
</protein>
<feature type="domain" description="MATH" evidence="2">
    <location>
        <begin position="6"/>
        <end position="137"/>
    </location>
</feature>
<evidence type="ECO:0000259" key="2">
    <source>
        <dbReference type="PROSITE" id="PS50144"/>
    </source>
</evidence>
<dbReference type="InterPro" id="IPR011333">
    <property type="entry name" value="SKP1/BTB/POZ_sf"/>
</dbReference>
<dbReference type="Pfam" id="PF22486">
    <property type="entry name" value="MATH_2"/>
    <property type="match status" value="1"/>
</dbReference>
<dbReference type="Pfam" id="PF00651">
    <property type="entry name" value="BTB"/>
    <property type="match status" value="1"/>
</dbReference>
<dbReference type="CDD" id="cd18186">
    <property type="entry name" value="BTB_POZ_ZBTB_KLHL-like"/>
    <property type="match status" value="1"/>
</dbReference>
<dbReference type="SUPFAM" id="SSF49599">
    <property type="entry name" value="TRAF domain-like"/>
    <property type="match status" value="1"/>
</dbReference>
<name>A0AAV1YXB9_9ARAC</name>
<dbReference type="Gene3D" id="3.30.710.10">
    <property type="entry name" value="Potassium Channel Kv1.1, Chain A"/>
    <property type="match status" value="1"/>
</dbReference>
<dbReference type="Gene3D" id="2.60.210.10">
    <property type="entry name" value="Apoptosis, Tumor Necrosis Factor Receptor Associated Protein 2, Chain A"/>
    <property type="match status" value="1"/>
</dbReference>
<proteinExistence type="predicted"/>
<dbReference type="InterPro" id="IPR008974">
    <property type="entry name" value="TRAF-like"/>
</dbReference>
<accession>A0AAV1YXB9</accession>
<organism evidence="3 4">
    <name type="scientific">Larinioides sclopetarius</name>
    <dbReference type="NCBI Taxonomy" id="280406"/>
    <lineage>
        <taxon>Eukaryota</taxon>
        <taxon>Metazoa</taxon>
        <taxon>Ecdysozoa</taxon>
        <taxon>Arthropoda</taxon>
        <taxon>Chelicerata</taxon>
        <taxon>Arachnida</taxon>
        <taxon>Araneae</taxon>
        <taxon>Araneomorphae</taxon>
        <taxon>Entelegynae</taxon>
        <taxon>Araneoidea</taxon>
        <taxon>Araneidae</taxon>
        <taxon>Larinioides</taxon>
    </lineage>
</organism>
<dbReference type="InterPro" id="IPR002083">
    <property type="entry name" value="MATH/TRAF_dom"/>
</dbReference>
<dbReference type="InterPro" id="IPR000210">
    <property type="entry name" value="BTB/POZ_dom"/>
</dbReference>
<dbReference type="CDD" id="cd14733">
    <property type="entry name" value="BACK"/>
    <property type="match status" value="1"/>
</dbReference>
<dbReference type="EMBL" id="CAXIEN010000009">
    <property type="protein sequence ID" value="CAL1263562.1"/>
    <property type="molecule type" value="Genomic_DNA"/>
</dbReference>
<evidence type="ECO:0008006" key="5">
    <source>
        <dbReference type="Google" id="ProtNLM"/>
    </source>
</evidence>
<dbReference type="PROSITE" id="PS50144">
    <property type="entry name" value="MATH"/>
    <property type="match status" value="1"/>
</dbReference>
<keyword evidence="4" id="KW-1185">Reference proteome</keyword>
<sequence length="493" mass="57700">MTERKSVTITWRIKKFSFCWQEKEEELSGPTFFIEGMEGCKWILNLFPQATKSKKTGNIACYFYLEKEENGPEEVEIDYELSVLGCDGLPIVTAAYDKIKMKGNEWSSPLLLPKYTVFFEKPDEFLPKDSLTVRCRIWKINQESINAERHFATTQIEIEKASLFGIVKKTEWPFYGQRYQVQFISVSTEASPIFINVRVIEGTPYAEIHPANYESIKFCRCELHFTDDTGNEIVYGQDEYLFHFDTIPLEGDMQVWTFPLEATSKYDDSQPYPELQNLTLRCEVTYSIGITSEKFEKIDYSISTFKNGCRLKEKRQKQIPSLKDDMLCLMRNTENSDIQIRTENKTFPAHSIILRTRSLFFRKKLDQIKKQISFYVTDLDNETLYQMLVFLYTDTIENLESKNAMKLYIASELYGIPLLKHRCSCFLQDNLDTSICCDVLQAADKYQDNDLKKAALSYILEHEEEVIGSDKWKDLERFTELTEEVLYLKRINS</sequence>
<comment type="caution">
    <text evidence="3">The sequence shown here is derived from an EMBL/GenBank/DDBJ whole genome shotgun (WGS) entry which is preliminary data.</text>
</comment>
<dbReference type="SMART" id="SM00225">
    <property type="entry name" value="BTB"/>
    <property type="match status" value="1"/>
</dbReference>
<dbReference type="AlphaFoldDB" id="A0AAV1YXB9"/>
<evidence type="ECO:0000313" key="4">
    <source>
        <dbReference type="Proteomes" id="UP001497382"/>
    </source>
</evidence>
<dbReference type="PANTHER" id="PTHR24413">
    <property type="entry name" value="SPECKLE-TYPE POZ PROTEIN"/>
    <property type="match status" value="1"/>
</dbReference>
<gene>
    <name evidence="3" type="ORF">LARSCL_LOCUS1556</name>
</gene>
<reference evidence="3 4" key="1">
    <citation type="submission" date="2024-04" db="EMBL/GenBank/DDBJ databases">
        <authorList>
            <person name="Rising A."/>
            <person name="Reimegard J."/>
            <person name="Sonavane S."/>
            <person name="Akerstrom W."/>
            <person name="Nylinder S."/>
            <person name="Hedman E."/>
            <person name="Kallberg Y."/>
        </authorList>
    </citation>
    <scope>NUCLEOTIDE SEQUENCE [LARGE SCALE GENOMIC DNA]</scope>
</reference>
<evidence type="ECO:0000259" key="1">
    <source>
        <dbReference type="PROSITE" id="PS50097"/>
    </source>
</evidence>
<dbReference type="CDD" id="cd00121">
    <property type="entry name" value="MATH"/>
    <property type="match status" value="1"/>
</dbReference>
<evidence type="ECO:0000313" key="3">
    <source>
        <dbReference type="EMBL" id="CAL1263562.1"/>
    </source>
</evidence>
<dbReference type="Gene3D" id="1.25.40.420">
    <property type="match status" value="1"/>
</dbReference>
<dbReference type="SUPFAM" id="SSF54695">
    <property type="entry name" value="POZ domain"/>
    <property type="match status" value="1"/>
</dbReference>
<dbReference type="Proteomes" id="UP001497382">
    <property type="component" value="Unassembled WGS sequence"/>
</dbReference>
<dbReference type="GO" id="GO:0030163">
    <property type="term" value="P:protein catabolic process"/>
    <property type="evidence" value="ECO:0007669"/>
    <property type="project" value="UniProtKB-ARBA"/>
</dbReference>
<dbReference type="PROSITE" id="PS50097">
    <property type="entry name" value="BTB"/>
    <property type="match status" value="1"/>
</dbReference>